<evidence type="ECO:0000313" key="2">
    <source>
        <dbReference type="EMBL" id="KHL24152.1"/>
    </source>
</evidence>
<organism evidence="2 3">
    <name type="scientific">Croceibacterium mercuriale</name>
    <dbReference type="NCBI Taxonomy" id="1572751"/>
    <lineage>
        <taxon>Bacteria</taxon>
        <taxon>Pseudomonadati</taxon>
        <taxon>Pseudomonadota</taxon>
        <taxon>Alphaproteobacteria</taxon>
        <taxon>Sphingomonadales</taxon>
        <taxon>Erythrobacteraceae</taxon>
        <taxon>Croceibacterium</taxon>
    </lineage>
</organism>
<dbReference type="STRING" id="1572751.PK98_15385"/>
<dbReference type="AlphaFoldDB" id="A0A0B2BWF7"/>
<dbReference type="Proteomes" id="UP000030988">
    <property type="component" value="Unassembled WGS sequence"/>
</dbReference>
<protein>
    <submittedName>
        <fullName evidence="2">Uncharacterized protein</fullName>
    </submittedName>
</protein>
<keyword evidence="1" id="KW-0472">Membrane</keyword>
<dbReference type="OrthoDB" id="9980687at2"/>
<accession>A0A0B2BWF7</accession>
<comment type="caution">
    <text evidence="2">The sequence shown here is derived from an EMBL/GenBank/DDBJ whole genome shotgun (WGS) entry which is preliminary data.</text>
</comment>
<keyword evidence="1" id="KW-0812">Transmembrane</keyword>
<evidence type="ECO:0000313" key="3">
    <source>
        <dbReference type="Proteomes" id="UP000030988"/>
    </source>
</evidence>
<dbReference type="EMBL" id="JTDN01000004">
    <property type="protein sequence ID" value="KHL24152.1"/>
    <property type="molecule type" value="Genomic_DNA"/>
</dbReference>
<keyword evidence="1" id="KW-1133">Transmembrane helix</keyword>
<name>A0A0B2BWF7_9SPHN</name>
<gene>
    <name evidence="2" type="ORF">PK98_15385</name>
</gene>
<reference evidence="2 3" key="1">
    <citation type="submission" date="2014-11" db="EMBL/GenBank/DDBJ databases">
        <title>Draft genome sequence of Kirrobacter mercurialis.</title>
        <authorList>
            <person name="Coil D.A."/>
            <person name="Eisen J.A."/>
        </authorList>
    </citation>
    <scope>NUCLEOTIDE SEQUENCE [LARGE SCALE GENOMIC DNA]</scope>
    <source>
        <strain evidence="2 3">Coronado</strain>
    </source>
</reference>
<dbReference type="RefSeq" id="WP_039097950.1">
    <property type="nucleotide sequence ID" value="NZ_JTDN01000004.1"/>
</dbReference>
<feature type="transmembrane region" description="Helical" evidence="1">
    <location>
        <begin position="153"/>
        <end position="174"/>
    </location>
</feature>
<evidence type="ECO:0000256" key="1">
    <source>
        <dbReference type="SAM" id="Phobius"/>
    </source>
</evidence>
<keyword evidence="3" id="KW-1185">Reference proteome</keyword>
<proteinExistence type="predicted"/>
<sequence>MSQTNTAEAELADLLEKLIAAPVKGELTDHLHEVEDRFREQRKTFAAQISDIRDVTTTEAKRLRGQMEGVGALVEQHGGQGAADAATARDQAARHAEALQARLSDVLGGIAALTAEQRVVRDELRSAREAVAAERRAQAAEDSAARRVQFRNLALLAPGAGLLGAGAVELLHLFV</sequence>